<dbReference type="InterPro" id="IPR047655">
    <property type="entry name" value="Transpos_IS630-like"/>
</dbReference>
<organism evidence="2 3">
    <name type="scientific">Aphanomyces invadans</name>
    <dbReference type="NCBI Taxonomy" id="157072"/>
    <lineage>
        <taxon>Eukaryota</taxon>
        <taxon>Sar</taxon>
        <taxon>Stramenopiles</taxon>
        <taxon>Oomycota</taxon>
        <taxon>Saprolegniomycetes</taxon>
        <taxon>Saprolegniales</taxon>
        <taxon>Verrucalvaceae</taxon>
        <taxon>Aphanomyces</taxon>
    </lineage>
</organism>
<evidence type="ECO:0000313" key="2">
    <source>
        <dbReference type="EMBL" id="RHY25912.1"/>
    </source>
</evidence>
<feature type="domain" description="Tc1-like transposase DDE" evidence="1">
    <location>
        <begin position="135"/>
        <end position="277"/>
    </location>
</feature>
<reference evidence="2 3" key="1">
    <citation type="submission" date="2018-08" db="EMBL/GenBank/DDBJ databases">
        <title>Aphanomyces genome sequencing and annotation.</title>
        <authorList>
            <person name="Minardi D."/>
            <person name="Oidtmann B."/>
            <person name="Van Der Giezen M."/>
            <person name="Studholme D.J."/>
        </authorList>
    </citation>
    <scope>NUCLEOTIDE SEQUENCE [LARGE SCALE GENOMIC DNA]</scope>
    <source>
        <strain evidence="2 3">NJM0002</strain>
    </source>
</reference>
<comment type="caution">
    <text evidence="2">The sequence shown here is derived from an EMBL/GenBank/DDBJ whole genome shotgun (WGS) entry which is preliminary data.</text>
</comment>
<evidence type="ECO:0000313" key="3">
    <source>
        <dbReference type="Proteomes" id="UP000285060"/>
    </source>
</evidence>
<keyword evidence="3" id="KW-1185">Reference proteome</keyword>
<dbReference type="Gene3D" id="3.30.420.10">
    <property type="entry name" value="Ribonuclease H-like superfamily/Ribonuclease H"/>
    <property type="match status" value="1"/>
</dbReference>
<dbReference type="Proteomes" id="UP000285060">
    <property type="component" value="Unassembled WGS sequence"/>
</dbReference>
<dbReference type="VEuPathDB" id="FungiDB:H310_14241"/>
<accession>A0A3R6YZS3</accession>
<dbReference type="Pfam" id="PF13358">
    <property type="entry name" value="DDE_3"/>
    <property type="match status" value="1"/>
</dbReference>
<dbReference type="VEuPathDB" id="FungiDB:H310_15053"/>
<dbReference type="PANTHER" id="PTHR46564:SF1">
    <property type="entry name" value="TRANSPOSASE"/>
    <property type="match status" value="1"/>
</dbReference>
<dbReference type="NCBIfam" id="NF033545">
    <property type="entry name" value="transpos_IS630"/>
    <property type="match status" value="1"/>
</dbReference>
<dbReference type="EMBL" id="QUSY01001143">
    <property type="protein sequence ID" value="RHY25912.1"/>
    <property type="molecule type" value="Genomic_DNA"/>
</dbReference>
<dbReference type="GO" id="GO:0003676">
    <property type="term" value="F:nucleic acid binding"/>
    <property type="evidence" value="ECO:0007669"/>
    <property type="project" value="InterPro"/>
</dbReference>
<evidence type="ECO:0000259" key="1">
    <source>
        <dbReference type="Pfam" id="PF13358"/>
    </source>
</evidence>
<dbReference type="AlphaFoldDB" id="A0A3R6YZS3"/>
<dbReference type="InterPro" id="IPR038717">
    <property type="entry name" value="Tc1-like_DDE_dom"/>
</dbReference>
<dbReference type="SUPFAM" id="SSF46689">
    <property type="entry name" value="Homeodomain-like"/>
    <property type="match status" value="1"/>
</dbReference>
<dbReference type="PANTHER" id="PTHR46564">
    <property type="entry name" value="TRANSPOSASE"/>
    <property type="match status" value="1"/>
</dbReference>
<name>A0A3R6YZS3_9STRA</name>
<protein>
    <recommendedName>
        <fullName evidence="1">Tc1-like transposase DDE domain-containing protein</fullName>
    </recommendedName>
</protein>
<gene>
    <name evidence="2" type="ORF">DYB32_008011</name>
</gene>
<dbReference type="InterPro" id="IPR009057">
    <property type="entry name" value="Homeodomain-like_sf"/>
</dbReference>
<dbReference type="InterPro" id="IPR036397">
    <property type="entry name" value="RNaseH_sf"/>
</dbReference>
<sequence length="345" mass="40665">MHCLYGYFFLGITKTRLATIYRKDEKTIANWIQRYNDTGTYSRKKTVSTKRYSQRERDWLIDYYERQPLSFLDEAKSAFVKKFQHCISTSTVWMIIHDHGMTWKVIERRAIQINQQDICRFVEEVDSVLWSQRNILFLDEVSFDNRGMLRKRGYSMKGETIVIRGEFNRKPRVSLLCFVSADGMLEYFDTEGTFDRQTFVRCCSIFAHSGHVGMYPGKNSVWVMDGAKIHCHPDIVTYLRDLGIVPLFLPAYCPFYNPIEYVFGYLKKSFQRNYSECRTENNLVLFVDQIIQRLKKMDMSNVLTHCGWLSSGRFDPFKGLEHCNVRIGDVSLDANDLGFHMHDYE</sequence>
<proteinExistence type="predicted"/>